<dbReference type="InterPro" id="IPR029062">
    <property type="entry name" value="Class_I_gatase-like"/>
</dbReference>
<gene>
    <name evidence="1" type="ORF">AMJ40_00260</name>
</gene>
<proteinExistence type="predicted"/>
<dbReference type="Proteomes" id="UP000051124">
    <property type="component" value="Unassembled WGS sequence"/>
</dbReference>
<dbReference type="InterPro" id="IPR044668">
    <property type="entry name" value="PuuD-like"/>
</dbReference>
<dbReference type="Gene3D" id="3.40.50.880">
    <property type="match status" value="1"/>
</dbReference>
<reference evidence="1 2" key="1">
    <citation type="journal article" date="2015" name="Microbiome">
        <title>Genomic resolution of linkages in carbon, nitrogen, and sulfur cycling among widespread estuary sediment bacteria.</title>
        <authorList>
            <person name="Baker B.J."/>
            <person name="Lazar C.S."/>
            <person name="Teske A.P."/>
            <person name="Dick G.J."/>
        </authorList>
    </citation>
    <scope>NUCLEOTIDE SEQUENCE [LARGE SCALE GENOMIC DNA]</scope>
    <source>
        <strain evidence="1">DG_26</strain>
    </source>
</reference>
<sequence length="234" mass="25905">MRPPKIGITCASHPTEEKYYIVKNYVKAVGAGGGIPFLVPPIESETKVAEVIRCLDGILLSGGKDLDPKYYGEEPSGVWRIDPEKDVLELALTKAALERDMPILGICRGCQVLNVVGGGTLSQNLSAKDGKIKHWQTAPDDYPSHGLEVKRRTKLFGIVGKERIRVNSFHHQAIKDVARGYKISAVAPDGTIEGIESVSKRWVIGVQFHAEYLWEKHPEFKALFVEFVRQASGR</sequence>
<dbReference type="AlphaFoldDB" id="A0A0S7WNS1"/>
<dbReference type="Pfam" id="PF07722">
    <property type="entry name" value="Peptidase_C26"/>
    <property type="match status" value="1"/>
</dbReference>
<dbReference type="CDD" id="cd01745">
    <property type="entry name" value="GATase1_2"/>
    <property type="match status" value="1"/>
</dbReference>
<accession>A0A0S7WNS1</accession>
<dbReference type="GO" id="GO:0005829">
    <property type="term" value="C:cytosol"/>
    <property type="evidence" value="ECO:0007669"/>
    <property type="project" value="TreeGrafter"/>
</dbReference>
<dbReference type="SUPFAM" id="SSF52317">
    <property type="entry name" value="Class I glutamine amidotransferase-like"/>
    <property type="match status" value="1"/>
</dbReference>
<dbReference type="EMBL" id="LIZT01000003">
    <property type="protein sequence ID" value="KPJ51276.1"/>
    <property type="molecule type" value="Genomic_DNA"/>
</dbReference>
<dbReference type="PANTHER" id="PTHR43235">
    <property type="entry name" value="GLUTAMINE AMIDOTRANSFERASE PB2B2.05-RELATED"/>
    <property type="match status" value="1"/>
</dbReference>
<dbReference type="InterPro" id="IPR011697">
    <property type="entry name" value="Peptidase_C26"/>
</dbReference>
<dbReference type="PROSITE" id="PS51273">
    <property type="entry name" value="GATASE_TYPE_1"/>
    <property type="match status" value="1"/>
</dbReference>
<dbReference type="PANTHER" id="PTHR43235:SF1">
    <property type="entry name" value="GLUTAMINE AMIDOTRANSFERASE PB2B2.05-RELATED"/>
    <property type="match status" value="1"/>
</dbReference>
<evidence type="ECO:0000313" key="2">
    <source>
        <dbReference type="Proteomes" id="UP000051124"/>
    </source>
</evidence>
<dbReference type="PATRIC" id="fig|1703771.3.peg.1194"/>
<dbReference type="GO" id="GO:0016811">
    <property type="term" value="F:hydrolase activity, acting on carbon-nitrogen (but not peptide) bonds, in linear amides"/>
    <property type="evidence" value="ECO:0007669"/>
    <property type="project" value="InterPro"/>
</dbReference>
<evidence type="ECO:0000313" key="1">
    <source>
        <dbReference type="EMBL" id="KPJ51276.1"/>
    </source>
</evidence>
<comment type="caution">
    <text evidence="1">The sequence shown here is derived from an EMBL/GenBank/DDBJ whole genome shotgun (WGS) entry which is preliminary data.</text>
</comment>
<organism evidence="1 2">
    <name type="scientific">candidate division TA06 bacterium DG_26</name>
    <dbReference type="NCBI Taxonomy" id="1703771"/>
    <lineage>
        <taxon>Bacteria</taxon>
        <taxon>Bacteria division TA06</taxon>
    </lineage>
</organism>
<name>A0A0S7WNS1_UNCT6</name>
<protein>
    <submittedName>
        <fullName evidence="1">Uncharacterized protein</fullName>
    </submittedName>
</protein>